<accession>A0ABW2ALS8</accession>
<evidence type="ECO:0000313" key="2">
    <source>
        <dbReference type="Proteomes" id="UP001596298"/>
    </source>
</evidence>
<evidence type="ECO:0000313" key="1">
    <source>
        <dbReference type="EMBL" id="MFC6707904.1"/>
    </source>
</evidence>
<comment type="caution">
    <text evidence="1">The sequence shown here is derived from an EMBL/GenBank/DDBJ whole genome shotgun (WGS) entry which is preliminary data.</text>
</comment>
<keyword evidence="2" id="KW-1185">Reference proteome</keyword>
<name>A0ABW2ALS8_9MICO</name>
<gene>
    <name evidence="1" type="ORF">ACFQDH_22375</name>
</gene>
<reference evidence="2" key="1">
    <citation type="journal article" date="2019" name="Int. J. Syst. Evol. Microbiol.">
        <title>The Global Catalogue of Microorganisms (GCM) 10K type strain sequencing project: providing services to taxonomists for standard genome sequencing and annotation.</title>
        <authorList>
            <consortium name="The Broad Institute Genomics Platform"/>
            <consortium name="The Broad Institute Genome Sequencing Center for Infectious Disease"/>
            <person name="Wu L."/>
            <person name="Ma J."/>
        </authorList>
    </citation>
    <scope>NUCLEOTIDE SEQUENCE [LARGE SCALE GENOMIC DNA]</scope>
    <source>
        <strain evidence="2">CCUG 58127</strain>
    </source>
</reference>
<proteinExistence type="predicted"/>
<dbReference type="RefSeq" id="WP_382404565.1">
    <property type="nucleotide sequence ID" value="NZ_JBHSWH010000001.1"/>
</dbReference>
<protein>
    <recommendedName>
        <fullName evidence="3">Glycosyl transferase family 28 C-terminal domain-containing protein</fullName>
    </recommendedName>
</protein>
<dbReference type="Proteomes" id="UP001596298">
    <property type="component" value="Unassembled WGS sequence"/>
</dbReference>
<evidence type="ECO:0008006" key="3">
    <source>
        <dbReference type="Google" id="ProtNLM"/>
    </source>
</evidence>
<dbReference type="SUPFAM" id="SSF53756">
    <property type="entry name" value="UDP-Glycosyltransferase/glycogen phosphorylase"/>
    <property type="match status" value="1"/>
</dbReference>
<sequence length="243" mass="25367">MLALVDGDFGAGQVADLYVDQNLGAQPHQGGPTGSECLTGADYTLLRDSVRLHRRAPGPISSSGEIRSVLAVFGGTDPAGVAPLVIPALLATGAELDVSVVASDPRMTDRLAALTLSSRQRLRVIPPQRELTALAAANDLTISASGTTVWELLAVGVPTAVVCAVDNQRLGYRALLATDVATGLGELPNLDTSHTTATLRDLIENPHRATELAARGQRLIDGEGRGRVADAFVSRLAAQRPVR</sequence>
<dbReference type="Gene3D" id="3.40.50.2000">
    <property type="entry name" value="Glycogen Phosphorylase B"/>
    <property type="match status" value="1"/>
</dbReference>
<organism evidence="1 2">
    <name type="scientific">Flexivirga alba</name>
    <dbReference type="NCBI Taxonomy" id="702742"/>
    <lineage>
        <taxon>Bacteria</taxon>
        <taxon>Bacillati</taxon>
        <taxon>Actinomycetota</taxon>
        <taxon>Actinomycetes</taxon>
        <taxon>Micrococcales</taxon>
        <taxon>Dermacoccaceae</taxon>
        <taxon>Flexivirga</taxon>
    </lineage>
</organism>
<dbReference type="EMBL" id="JBHSWH010000001">
    <property type="protein sequence ID" value="MFC6707904.1"/>
    <property type="molecule type" value="Genomic_DNA"/>
</dbReference>